<dbReference type="AlphaFoldDB" id="A0A5K1K2V6"/>
<protein>
    <submittedName>
        <fullName evidence="2">Acyl-CoA ligase AKT1 )</fullName>
        <ecNumber evidence="2">6.2.1.-</ecNumber>
    </submittedName>
</protein>
<keyword evidence="2" id="KW-0436">Ligase</keyword>
<feature type="domain" description="BTB" evidence="1">
    <location>
        <begin position="14"/>
        <end position="85"/>
    </location>
</feature>
<name>A0A5K1K2V6_9APHY</name>
<dbReference type="EC" id="6.2.1.-" evidence="2"/>
<dbReference type="InterPro" id="IPR011333">
    <property type="entry name" value="SKP1/BTB/POZ_sf"/>
</dbReference>
<dbReference type="EMBL" id="LR728083">
    <property type="protein sequence ID" value="VWP00009.1"/>
    <property type="molecule type" value="Genomic_DNA"/>
</dbReference>
<organism evidence="2">
    <name type="scientific">Ganoderma boninense</name>
    <dbReference type="NCBI Taxonomy" id="34458"/>
    <lineage>
        <taxon>Eukaryota</taxon>
        <taxon>Fungi</taxon>
        <taxon>Dikarya</taxon>
        <taxon>Basidiomycota</taxon>
        <taxon>Agaricomycotina</taxon>
        <taxon>Agaricomycetes</taxon>
        <taxon>Polyporales</taxon>
        <taxon>Polyporaceae</taxon>
        <taxon>Ganoderma</taxon>
    </lineage>
</organism>
<dbReference type="PROSITE" id="PS50097">
    <property type="entry name" value="BTB"/>
    <property type="match status" value="1"/>
</dbReference>
<sequence>MSDLKPPYLNSSNGDLIIRSSEGIEYHVHKFLIANISPIFADMLPIPQPAAGPELIKPVVDVTEPIHVWSAILDLCYLREAAFEDPAGTVETVHALLEAGKKYEMYAVTSRARRALLHPPFLACHPLSVYALACAYQLEDVARRAARETLSLPPVPPFVPGFELISVRTLCHLFDYRKACASAACGALSLARGRIPPWMQESGCWECVTFSCGEKHCPLPRTRLDEKVHGIWKTKEYPQALVEYLERLCEKFNGEVRPSLATSPELLTAFIGSVTTACPKCAVKVAGSIVPFSTATEFMIERCISGITLEVEPTL</sequence>
<dbReference type="Gene3D" id="3.30.710.10">
    <property type="entry name" value="Potassium Channel Kv1.1, Chain A"/>
    <property type="match status" value="1"/>
</dbReference>
<accession>A0A5K1K2V6</accession>
<evidence type="ECO:0000313" key="2">
    <source>
        <dbReference type="EMBL" id="VWP00009.1"/>
    </source>
</evidence>
<evidence type="ECO:0000259" key="1">
    <source>
        <dbReference type="PROSITE" id="PS50097"/>
    </source>
</evidence>
<gene>
    <name evidence="2" type="primary">O93800</name>
</gene>
<reference evidence="2" key="1">
    <citation type="submission" date="2019-10" db="EMBL/GenBank/DDBJ databases">
        <authorList>
            <person name="Nor Muhammad N."/>
        </authorList>
    </citation>
    <scope>NUCLEOTIDE SEQUENCE</scope>
</reference>
<dbReference type="SUPFAM" id="SSF54695">
    <property type="entry name" value="POZ domain"/>
    <property type="match status" value="1"/>
</dbReference>
<dbReference type="CDD" id="cd18186">
    <property type="entry name" value="BTB_POZ_ZBTB_KLHL-like"/>
    <property type="match status" value="1"/>
</dbReference>
<proteinExistence type="predicted"/>
<dbReference type="Pfam" id="PF00651">
    <property type="entry name" value="BTB"/>
    <property type="match status" value="1"/>
</dbReference>
<dbReference type="GO" id="GO:0016874">
    <property type="term" value="F:ligase activity"/>
    <property type="evidence" value="ECO:0007669"/>
    <property type="project" value="UniProtKB-KW"/>
</dbReference>
<dbReference type="InterPro" id="IPR000210">
    <property type="entry name" value="BTB/POZ_dom"/>
</dbReference>